<dbReference type="CDD" id="cd06673">
    <property type="entry name" value="PDZ10_MUPP1-PDZ8_PATJ-like"/>
    <property type="match status" value="1"/>
</dbReference>
<proteinExistence type="predicted"/>
<protein>
    <recommendedName>
        <fullName evidence="2">PDZ domain-containing protein</fullName>
    </recommendedName>
</protein>
<feature type="domain" description="PDZ" evidence="2">
    <location>
        <begin position="37"/>
        <end position="120"/>
    </location>
</feature>
<dbReference type="STRING" id="6277.A0A498SFL1"/>
<evidence type="ECO:0000313" key="4">
    <source>
        <dbReference type="Proteomes" id="UP000276991"/>
    </source>
</evidence>
<accession>A0A498SFL1</accession>
<feature type="region of interest" description="Disordered" evidence="1">
    <location>
        <begin position="290"/>
        <end position="337"/>
    </location>
</feature>
<feature type="domain" description="PDZ" evidence="2">
    <location>
        <begin position="358"/>
        <end position="434"/>
    </location>
</feature>
<evidence type="ECO:0000313" key="3">
    <source>
        <dbReference type="EMBL" id="VBB32349.1"/>
    </source>
</evidence>
<dbReference type="Pfam" id="PF00595">
    <property type="entry name" value="PDZ"/>
    <property type="match status" value="3"/>
</dbReference>
<feature type="domain" description="PDZ" evidence="2">
    <location>
        <begin position="137"/>
        <end position="219"/>
    </location>
</feature>
<gene>
    <name evidence="3" type="ORF">NAV_LOCUS7140</name>
</gene>
<feature type="region of interest" description="Disordered" evidence="1">
    <location>
        <begin position="1"/>
        <end position="25"/>
    </location>
</feature>
<dbReference type="AlphaFoldDB" id="A0A498SFL1"/>
<sequence length="439" mass="46982">MSSSSDTNVQHSTEDLKKKLSRQNESAVGIETGRETLIEIDKDGKGLGLSIVGGSDTVLGTVVIHEVYPDGAAAIDGRLKPGDQVLEVNGISLRGVSHEQAILLLRRTPAKVSLLVYRDVNLQLSLLDPTQIYNIFEMELTKKPGRGLGLSIVGRKNEPGVYVSEVVKGGAAEADGRLIQGDQILAVNGQDVASSMQEDVAAKLKACTGRVTLKVGRWKLTEAANKVHAAAEAALSNSERHSDDLTQQSKLTKITPEIKLFAPNNEISSISLTSNDRKTTLLSTLTTISKSQTSTNEENQSSQIIYGDLSPVTEESSSGADQKSSIADEESSSVISSGQNKEIELIKDLNEENSDSLLVVLKKIPDQQLGMGIGKRTRGILVTSLQPGSVAAEKLKVGDRLMAVNGVEVTDQLSAVALVKASGRKLWLQISRPRINQNS</sequence>
<dbReference type="PANTHER" id="PTHR19964:SF84">
    <property type="entry name" value="LIGAND OF NUMB PROTEIN X 2-LIKE ISOFORM X1"/>
    <property type="match status" value="1"/>
</dbReference>
<dbReference type="Proteomes" id="UP000276991">
    <property type="component" value="Unassembled WGS sequence"/>
</dbReference>
<dbReference type="InterPro" id="IPR001478">
    <property type="entry name" value="PDZ"/>
</dbReference>
<dbReference type="PROSITE" id="PS50106">
    <property type="entry name" value="PDZ"/>
    <property type="match status" value="3"/>
</dbReference>
<dbReference type="InterPro" id="IPR051342">
    <property type="entry name" value="PDZ_scaffold"/>
</dbReference>
<dbReference type="Gene3D" id="2.30.42.10">
    <property type="match status" value="3"/>
</dbReference>
<keyword evidence="4" id="KW-1185">Reference proteome</keyword>
<feature type="compositionally biased region" description="Polar residues" evidence="1">
    <location>
        <begin position="1"/>
        <end position="11"/>
    </location>
</feature>
<feature type="compositionally biased region" description="Polar residues" evidence="1">
    <location>
        <begin position="313"/>
        <end position="325"/>
    </location>
</feature>
<reference evidence="3 4" key="1">
    <citation type="submission" date="2018-08" db="EMBL/GenBank/DDBJ databases">
        <authorList>
            <person name="Laetsch R D."/>
            <person name="Stevens L."/>
            <person name="Kumar S."/>
            <person name="Blaxter L. M."/>
        </authorList>
    </citation>
    <scope>NUCLEOTIDE SEQUENCE [LARGE SCALE GENOMIC DNA]</scope>
</reference>
<dbReference type="PANTHER" id="PTHR19964">
    <property type="entry name" value="MULTIPLE PDZ DOMAIN PROTEIN"/>
    <property type="match status" value="1"/>
</dbReference>
<dbReference type="SMART" id="SM00228">
    <property type="entry name" value="PDZ"/>
    <property type="match status" value="3"/>
</dbReference>
<dbReference type="OrthoDB" id="6022711at2759"/>
<dbReference type="InterPro" id="IPR036034">
    <property type="entry name" value="PDZ_sf"/>
</dbReference>
<name>A0A498SFL1_ACAVI</name>
<dbReference type="EMBL" id="UPTC01001670">
    <property type="protein sequence ID" value="VBB32349.1"/>
    <property type="molecule type" value="Genomic_DNA"/>
</dbReference>
<dbReference type="FunFam" id="2.30.42.10:FF:000038">
    <property type="entry name" value="Multiple PDZ domain protein isoform X1"/>
    <property type="match status" value="1"/>
</dbReference>
<dbReference type="CDD" id="cd00136">
    <property type="entry name" value="PDZ_canonical"/>
    <property type="match status" value="1"/>
</dbReference>
<dbReference type="CDD" id="cd06674">
    <property type="entry name" value="PDZ11_MUPP1-PDZ9_PATJ-like"/>
    <property type="match status" value="1"/>
</dbReference>
<dbReference type="SUPFAM" id="SSF50156">
    <property type="entry name" value="PDZ domain-like"/>
    <property type="match status" value="3"/>
</dbReference>
<evidence type="ECO:0000256" key="1">
    <source>
        <dbReference type="SAM" id="MobiDB-lite"/>
    </source>
</evidence>
<evidence type="ECO:0000259" key="2">
    <source>
        <dbReference type="PROSITE" id="PS50106"/>
    </source>
</evidence>
<organism evidence="3 4">
    <name type="scientific">Acanthocheilonema viteae</name>
    <name type="common">Filarial nematode worm</name>
    <name type="synonym">Dipetalonema viteae</name>
    <dbReference type="NCBI Taxonomy" id="6277"/>
    <lineage>
        <taxon>Eukaryota</taxon>
        <taxon>Metazoa</taxon>
        <taxon>Ecdysozoa</taxon>
        <taxon>Nematoda</taxon>
        <taxon>Chromadorea</taxon>
        <taxon>Rhabditida</taxon>
        <taxon>Spirurina</taxon>
        <taxon>Spiruromorpha</taxon>
        <taxon>Filarioidea</taxon>
        <taxon>Onchocercidae</taxon>
        <taxon>Acanthocheilonema</taxon>
    </lineage>
</organism>